<dbReference type="InterPro" id="IPR039856">
    <property type="entry name" value="EMC2-like"/>
</dbReference>
<dbReference type="SUPFAM" id="SSF48452">
    <property type="entry name" value="TPR-like"/>
    <property type="match status" value="1"/>
</dbReference>
<sequence>MSLSSVLEKLATFRNSNARESQEVFKNAELILNSVKSLGDDGWTVLEQLFLAAMDMGRLDIADKCLQQLSDQFRDSPRVEVLTGIRMEASEPAETVLQYYTQLLDADEANMAAWKRKISVLRRLGRLEQAVTELSELLDIFYNDVDGWLELTDIYTSCHQYSNSLQSLSQALLLAPQNPFYVLQYAETAYTAGDIPLALKYFLVAVDMLERELDSPEAFPPSGIAVRAWLGVKLCARHLMDNSSPSASSTAVPKTLNLIEELATERVLAAYPSEKSGTRSIMVNWVAGQ</sequence>
<feature type="repeat" description="TPR" evidence="3">
    <location>
        <begin position="145"/>
        <end position="178"/>
    </location>
</feature>
<keyword evidence="1" id="KW-0677">Repeat</keyword>
<evidence type="ECO:0000313" key="6">
    <source>
        <dbReference type="EMBL" id="CAK5278364.1"/>
    </source>
</evidence>
<reference evidence="6" key="1">
    <citation type="submission" date="2023-11" db="EMBL/GenBank/DDBJ databases">
        <authorList>
            <person name="De Vega J J."/>
            <person name="De Vega J J."/>
        </authorList>
    </citation>
    <scope>NUCLEOTIDE SEQUENCE</scope>
</reference>
<evidence type="ECO:0000313" key="7">
    <source>
        <dbReference type="Proteomes" id="UP001295794"/>
    </source>
</evidence>
<dbReference type="EMBL" id="CAVNYO010000421">
    <property type="protein sequence ID" value="CAK5278364.1"/>
    <property type="molecule type" value="Genomic_DNA"/>
</dbReference>
<comment type="caution">
    <text evidence="6">The sequence shown here is derived from an EMBL/GenBank/DDBJ whole genome shotgun (WGS) entry which is preliminary data.</text>
</comment>
<protein>
    <recommendedName>
        <fullName evidence="4">ER membrane protein complex subunit 2</fullName>
    </recommendedName>
</protein>
<accession>A0AAD2K4H3</accession>
<evidence type="ECO:0000256" key="4">
    <source>
        <dbReference type="RuleBase" id="RU367091"/>
    </source>
</evidence>
<dbReference type="AlphaFoldDB" id="A0AAD2K4H3"/>
<dbReference type="Proteomes" id="UP001295794">
    <property type="component" value="Unassembled WGS sequence"/>
</dbReference>
<evidence type="ECO:0000256" key="1">
    <source>
        <dbReference type="ARBA" id="ARBA00022737"/>
    </source>
</evidence>
<evidence type="ECO:0000256" key="3">
    <source>
        <dbReference type="PROSITE-ProRule" id="PRU00339"/>
    </source>
</evidence>
<dbReference type="PANTHER" id="PTHR12760">
    <property type="entry name" value="TETRATRICOPEPTIDE REPEAT PROTEIN"/>
    <property type="match status" value="1"/>
</dbReference>
<dbReference type="Pfam" id="PF22890">
    <property type="entry name" value="TPR_EMC2"/>
    <property type="match status" value="1"/>
</dbReference>
<comment type="subcellular location">
    <subcellularLocation>
        <location evidence="4">Endoplasmic reticulum membrane</location>
        <topology evidence="4">Peripheral membrane protein</topology>
        <orientation evidence="4">Cytoplasmic side</orientation>
    </subcellularLocation>
</comment>
<evidence type="ECO:0000259" key="5">
    <source>
        <dbReference type="Pfam" id="PF22890"/>
    </source>
</evidence>
<keyword evidence="4" id="KW-0256">Endoplasmic reticulum</keyword>
<keyword evidence="4" id="KW-0472">Membrane</keyword>
<dbReference type="GO" id="GO:0072546">
    <property type="term" value="C:EMC complex"/>
    <property type="evidence" value="ECO:0007669"/>
    <property type="project" value="UniProtKB-UniRule"/>
</dbReference>
<evidence type="ECO:0000256" key="2">
    <source>
        <dbReference type="ARBA" id="ARBA00022803"/>
    </source>
</evidence>
<proteinExistence type="inferred from homology"/>
<dbReference type="InterPro" id="IPR055217">
    <property type="entry name" value="TPR_EMC2"/>
</dbReference>
<dbReference type="InterPro" id="IPR011990">
    <property type="entry name" value="TPR-like_helical_dom_sf"/>
</dbReference>
<keyword evidence="2 3" id="KW-0802">TPR repeat</keyword>
<comment type="subunit">
    <text evidence="4">Component of the ER membrane protein complex (EMC).</text>
</comment>
<dbReference type="PROSITE" id="PS50005">
    <property type="entry name" value="TPR"/>
    <property type="match status" value="1"/>
</dbReference>
<comment type="function">
    <text evidence="4">Part of the endoplasmic reticulum membrane protein complex (EMC) that enables the energy-independent insertion into endoplasmic reticulum membranes of newly synthesized membrane proteins.</text>
</comment>
<dbReference type="Gene3D" id="1.25.40.10">
    <property type="entry name" value="Tetratricopeptide repeat domain"/>
    <property type="match status" value="1"/>
</dbReference>
<keyword evidence="7" id="KW-1185">Reference proteome</keyword>
<organism evidence="6 7">
    <name type="scientific">Mycena citricolor</name>
    <dbReference type="NCBI Taxonomy" id="2018698"/>
    <lineage>
        <taxon>Eukaryota</taxon>
        <taxon>Fungi</taxon>
        <taxon>Dikarya</taxon>
        <taxon>Basidiomycota</taxon>
        <taxon>Agaricomycotina</taxon>
        <taxon>Agaricomycetes</taxon>
        <taxon>Agaricomycetidae</taxon>
        <taxon>Agaricales</taxon>
        <taxon>Marasmiineae</taxon>
        <taxon>Mycenaceae</taxon>
        <taxon>Mycena</taxon>
    </lineage>
</organism>
<comment type="similarity">
    <text evidence="4">Belongs to the EMC2 family.</text>
</comment>
<feature type="domain" description="EMC2 TPR-like" evidence="5">
    <location>
        <begin position="98"/>
        <end position="189"/>
    </location>
</feature>
<gene>
    <name evidence="6" type="ORF">MYCIT1_LOCUS27672</name>
</gene>
<dbReference type="InterPro" id="IPR019734">
    <property type="entry name" value="TPR_rpt"/>
</dbReference>
<name>A0AAD2K4H3_9AGAR</name>